<evidence type="ECO:0000313" key="1">
    <source>
        <dbReference type="EMBL" id="RUL54019.1"/>
    </source>
</evidence>
<accession>A0A3S0P8N6</accession>
<protein>
    <submittedName>
        <fullName evidence="1">Uncharacterized protein</fullName>
    </submittedName>
</protein>
<dbReference type="RefSeq" id="WP_126658602.1">
    <property type="nucleotide sequence ID" value="NZ_RYYR01000008.1"/>
</dbReference>
<dbReference type="EMBL" id="RYYR01000008">
    <property type="protein sequence ID" value="RUL54019.1"/>
    <property type="molecule type" value="Genomic_DNA"/>
</dbReference>
<gene>
    <name evidence="1" type="ORF">EK386_07780</name>
</gene>
<proteinExistence type="predicted"/>
<organism evidence="1 2">
    <name type="scientific">Lysinibacillus antri</name>
    <dbReference type="NCBI Taxonomy" id="2498145"/>
    <lineage>
        <taxon>Bacteria</taxon>
        <taxon>Bacillati</taxon>
        <taxon>Bacillota</taxon>
        <taxon>Bacilli</taxon>
        <taxon>Bacillales</taxon>
        <taxon>Bacillaceae</taxon>
        <taxon>Lysinibacillus</taxon>
    </lineage>
</organism>
<comment type="caution">
    <text evidence="1">The sequence shown here is derived from an EMBL/GenBank/DDBJ whole genome shotgun (WGS) entry which is preliminary data.</text>
</comment>
<sequence length="71" mass="8324">MNTNIEELLKRIEFKKQFVEEYQKKCIERAEVFSSYKELSQYCDAKLDAYKSIIADIHDLFPSAITASQDV</sequence>
<name>A0A3S0P8N6_9BACI</name>
<evidence type="ECO:0000313" key="2">
    <source>
        <dbReference type="Proteomes" id="UP000287910"/>
    </source>
</evidence>
<reference evidence="1 2" key="1">
    <citation type="submission" date="2018-12" db="EMBL/GenBank/DDBJ databases">
        <title>Lysinibacillus antri sp. nov., isolated from a cave soil.</title>
        <authorList>
            <person name="Narsing Rao M.P."/>
            <person name="Zhang H."/>
            <person name="Dong Z.-Y."/>
            <person name="Niu X.-K."/>
            <person name="Zhang K."/>
            <person name="Fang B.-Z."/>
            <person name="Kang Y.-Q."/>
            <person name="Xiao M."/>
            <person name="Li W.-J."/>
        </authorList>
    </citation>
    <scope>NUCLEOTIDE SEQUENCE [LARGE SCALE GENOMIC DNA]</scope>
    <source>
        <strain evidence="1 2">SYSU K30002</strain>
    </source>
</reference>
<dbReference type="Proteomes" id="UP000287910">
    <property type="component" value="Unassembled WGS sequence"/>
</dbReference>
<keyword evidence="2" id="KW-1185">Reference proteome</keyword>
<dbReference type="AlphaFoldDB" id="A0A3S0P8N6"/>